<accession>A0ABQ6CP00</accession>
<evidence type="ECO:0000256" key="1">
    <source>
        <dbReference type="ARBA" id="ARBA00004141"/>
    </source>
</evidence>
<feature type="transmembrane region" description="Helical" evidence="5">
    <location>
        <begin position="32"/>
        <end position="53"/>
    </location>
</feature>
<dbReference type="Pfam" id="PF01566">
    <property type="entry name" value="Nramp"/>
    <property type="match status" value="1"/>
</dbReference>
<comment type="subcellular location">
    <subcellularLocation>
        <location evidence="1">Membrane</location>
        <topology evidence="1">Multi-pass membrane protein</topology>
    </subcellularLocation>
</comment>
<evidence type="ECO:0000313" key="7">
    <source>
        <dbReference type="Proteomes" id="UP001156882"/>
    </source>
</evidence>
<evidence type="ECO:0000256" key="2">
    <source>
        <dbReference type="ARBA" id="ARBA00022692"/>
    </source>
</evidence>
<comment type="caution">
    <text evidence="6">The sequence shown here is derived from an EMBL/GenBank/DDBJ whole genome shotgun (WGS) entry which is preliminary data.</text>
</comment>
<keyword evidence="3 5" id="KW-1133">Transmembrane helix</keyword>
<gene>
    <name evidence="6" type="ORF">GCM10007874_45570</name>
</gene>
<organism evidence="6 7">
    <name type="scientific">Labrys miyagiensis</name>
    <dbReference type="NCBI Taxonomy" id="346912"/>
    <lineage>
        <taxon>Bacteria</taxon>
        <taxon>Pseudomonadati</taxon>
        <taxon>Pseudomonadota</taxon>
        <taxon>Alphaproteobacteria</taxon>
        <taxon>Hyphomicrobiales</taxon>
        <taxon>Xanthobacteraceae</taxon>
        <taxon>Labrys</taxon>
    </lineage>
</organism>
<evidence type="ECO:0000256" key="3">
    <source>
        <dbReference type="ARBA" id="ARBA00022989"/>
    </source>
</evidence>
<name>A0ABQ6CP00_9HYPH</name>
<keyword evidence="7" id="KW-1185">Reference proteome</keyword>
<evidence type="ECO:0000256" key="5">
    <source>
        <dbReference type="SAM" id="Phobius"/>
    </source>
</evidence>
<reference evidence="7" key="1">
    <citation type="journal article" date="2019" name="Int. J. Syst. Evol. Microbiol.">
        <title>The Global Catalogue of Microorganisms (GCM) 10K type strain sequencing project: providing services to taxonomists for standard genome sequencing and annotation.</title>
        <authorList>
            <consortium name="The Broad Institute Genomics Platform"/>
            <consortium name="The Broad Institute Genome Sequencing Center for Infectious Disease"/>
            <person name="Wu L."/>
            <person name="Ma J."/>
        </authorList>
    </citation>
    <scope>NUCLEOTIDE SEQUENCE [LARGE SCALE GENOMIC DNA]</scope>
    <source>
        <strain evidence="7">NBRC 101365</strain>
    </source>
</reference>
<sequence>MEEVKDRLNAKPLERAPQQAQAEFRRIRIDTYVGMALSNAVALFVIITAAAVLNAHGITDIQTSS</sequence>
<evidence type="ECO:0000313" key="6">
    <source>
        <dbReference type="EMBL" id="GLS21540.1"/>
    </source>
</evidence>
<proteinExistence type="predicted"/>
<keyword evidence="2 5" id="KW-0812">Transmembrane</keyword>
<dbReference type="InterPro" id="IPR001046">
    <property type="entry name" value="NRAMP_fam"/>
</dbReference>
<evidence type="ECO:0000256" key="4">
    <source>
        <dbReference type="ARBA" id="ARBA00023136"/>
    </source>
</evidence>
<dbReference type="EMBL" id="BSPC01000051">
    <property type="protein sequence ID" value="GLS21540.1"/>
    <property type="molecule type" value="Genomic_DNA"/>
</dbReference>
<dbReference type="Proteomes" id="UP001156882">
    <property type="component" value="Unassembled WGS sequence"/>
</dbReference>
<keyword evidence="4 5" id="KW-0472">Membrane</keyword>
<protein>
    <submittedName>
        <fullName evidence="6">Uncharacterized protein</fullName>
    </submittedName>
</protein>